<dbReference type="SMART" id="SM00737">
    <property type="entry name" value="ML"/>
    <property type="match status" value="1"/>
</dbReference>
<evidence type="ECO:0000256" key="2">
    <source>
        <dbReference type="ARBA" id="ARBA00006370"/>
    </source>
</evidence>
<dbReference type="GO" id="GO:0032934">
    <property type="term" value="F:sterol binding"/>
    <property type="evidence" value="ECO:0007669"/>
    <property type="project" value="InterPro"/>
</dbReference>
<protein>
    <submittedName>
        <fullName evidence="7">MD-2-related lipid-recognition protein-like</fullName>
    </submittedName>
</protein>
<gene>
    <name evidence="7" type="primary">LOC113512908</name>
</gene>
<evidence type="ECO:0000313" key="6">
    <source>
        <dbReference type="Proteomes" id="UP001652740"/>
    </source>
</evidence>
<dbReference type="FunCoup" id="A0A6J1WFM3">
    <property type="interactions" value="82"/>
</dbReference>
<name>A0A6J1WFM3_GALME</name>
<proteinExistence type="inferred from homology"/>
<dbReference type="OrthoDB" id="6576058at2759"/>
<keyword evidence="3" id="KW-0964">Secreted</keyword>
<sequence>MSRKVALVLFVAVLVVVTADIANFSTCDDVDDSCSINQLRITPCRSKKTCILKKGNNVSMEFDYTPKFSTTKLKTAVYWADTGAIFPDLGMADGCAFTTCPVESGQAATLSYHLLIGKKIPVGTYTFKWVLWNEENEAQRCCFKTPVQIRK</sequence>
<dbReference type="AlphaFoldDB" id="A0A6J1WFM3"/>
<dbReference type="Gene3D" id="2.60.40.770">
    <property type="match status" value="1"/>
</dbReference>
<organism evidence="6 7">
    <name type="scientific">Galleria mellonella</name>
    <name type="common">Greater wax moth</name>
    <dbReference type="NCBI Taxonomy" id="7137"/>
    <lineage>
        <taxon>Eukaryota</taxon>
        <taxon>Metazoa</taxon>
        <taxon>Ecdysozoa</taxon>
        <taxon>Arthropoda</taxon>
        <taxon>Hexapoda</taxon>
        <taxon>Insecta</taxon>
        <taxon>Pterygota</taxon>
        <taxon>Neoptera</taxon>
        <taxon>Endopterygota</taxon>
        <taxon>Lepidoptera</taxon>
        <taxon>Glossata</taxon>
        <taxon>Ditrysia</taxon>
        <taxon>Pyraloidea</taxon>
        <taxon>Pyralidae</taxon>
        <taxon>Galleriinae</taxon>
        <taxon>Galleria</taxon>
    </lineage>
</organism>
<feature type="chain" id="PRO_5026948504" evidence="4">
    <location>
        <begin position="20"/>
        <end position="151"/>
    </location>
</feature>
<dbReference type="InParanoid" id="A0A6J1WFM3"/>
<feature type="domain" description="MD-2-related lipid-recognition" evidence="5">
    <location>
        <begin position="24"/>
        <end position="147"/>
    </location>
</feature>
<evidence type="ECO:0000256" key="3">
    <source>
        <dbReference type="ARBA" id="ARBA00022525"/>
    </source>
</evidence>
<reference evidence="7" key="1">
    <citation type="submission" date="2025-08" db="UniProtKB">
        <authorList>
            <consortium name="RefSeq"/>
        </authorList>
    </citation>
    <scope>IDENTIFICATION</scope>
    <source>
        <tissue evidence="7">Whole larvae</tissue>
    </source>
</reference>
<dbReference type="Pfam" id="PF02221">
    <property type="entry name" value="E1_DerP2_DerF2"/>
    <property type="match status" value="1"/>
</dbReference>
<dbReference type="InterPro" id="IPR003172">
    <property type="entry name" value="ML_dom"/>
</dbReference>
<feature type="signal peptide" evidence="4">
    <location>
        <begin position="1"/>
        <end position="19"/>
    </location>
</feature>
<dbReference type="RefSeq" id="XP_026752670.1">
    <property type="nucleotide sequence ID" value="XM_026896869.3"/>
</dbReference>
<evidence type="ECO:0000256" key="4">
    <source>
        <dbReference type="SAM" id="SignalP"/>
    </source>
</evidence>
<dbReference type="GO" id="GO:0015918">
    <property type="term" value="P:sterol transport"/>
    <property type="evidence" value="ECO:0007669"/>
    <property type="project" value="InterPro"/>
</dbReference>
<dbReference type="SUPFAM" id="SSF81296">
    <property type="entry name" value="E set domains"/>
    <property type="match status" value="1"/>
</dbReference>
<keyword evidence="6" id="KW-1185">Reference proteome</keyword>
<dbReference type="Proteomes" id="UP001652740">
    <property type="component" value="Unplaced"/>
</dbReference>
<accession>A0A6J1WFM3</accession>
<dbReference type="KEGG" id="gmw:113512908"/>
<dbReference type="GeneID" id="113512908"/>
<evidence type="ECO:0000313" key="7">
    <source>
        <dbReference type="RefSeq" id="XP_026752670.1"/>
    </source>
</evidence>
<dbReference type="GO" id="GO:0005576">
    <property type="term" value="C:extracellular region"/>
    <property type="evidence" value="ECO:0007669"/>
    <property type="project" value="UniProtKB-SubCell"/>
</dbReference>
<comment type="similarity">
    <text evidence="2">Belongs to the NPC2 family.</text>
</comment>
<evidence type="ECO:0000259" key="5">
    <source>
        <dbReference type="SMART" id="SM00737"/>
    </source>
</evidence>
<comment type="subcellular location">
    <subcellularLocation>
        <location evidence="1">Secreted</location>
    </subcellularLocation>
</comment>
<dbReference type="FunFam" id="2.60.40.770:FF:000001">
    <property type="entry name" value="NPC intracellular cholesterol transporter 2"/>
    <property type="match status" value="1"/>
</dbReference>
<dbReference type="PANTHER" id="PTHR11306">
    <property type="entry name" value="NIEMANN PICK TYPE C2 PROTEIN NPC2-RELATED"/>
    <property type="match status" value="1"/>
</dbReference>
<dbReference type="InterPro" id="IPR039670">
    <property type="entry name" value="NPC2-like"/>
</dbReference>
<evidence type="ECO:0000256" key="1">
    <source>
        <dbReference type="ARBA" id="ARBA00004613"/>
    </source>
</evidence>
<dbReference type="InterPro" id="IPR014756">
    <property type="entry name" value="Ig_E-set"/>
</dbReference>
<keyword evidence="4" id="KW-0732">Signal</keyword>
<dbReference type="PANTHER" id="PTHR11306:SF55">
    <property type="entry name" value="GEO08227P1-RELATED"/>
    <property type="match status" value="1"/>
</dbReference>